<dbReference type="RefSeq" id="WP_345316426.1">
    <property type="nucleotide sequence ID" value="NZ_BAABLF010000008.1"/>
</dbReference>
<evidence type="ECO:0000313" key="1">
    <source>
        <dbReference type="EMBL" id="GAA5190405.1"/>
    </source>
</evidence>
<protein>
    <submittedName>
        <fullName evidence="1">DUF3010 family protein</fullName>
    </submittedName>
</protein>
<dbReference type="EMBL" id="BAABLF010000008">
    <property type="protein sequence ID" value="GAA5190405.1"/>
    <property type="molecule type" value="Genomic_DNA"/>
</dbReference>
<dbReference type="Pfam" id="PF11215">
    <property type="entry name" value="DUF3010"/>
    <property type="match status" value="1"/>
</dbReference>
<gene>
    <name evidence="1" type="ORF">GCM10025772_14950</name>
</gene>
<dbReference type="InterPro" id="IPR021378">
    <property type="entry name" value="DUF3010"/>
</dbReference>
<keyword evidence="2" id="KW-1185">Reference proteome</keyword>
<comment type="caution">
    <text evidence="1">The sequence shown here is derived from an EMBL/GenBank/DDBJ whole genome shotgun (WGS) entry which is preliminary data.</text>
</comment>
<name>A0ABP9S3E8_9GAMM</name>
<accession>A0ABP9S3E8</accession>
<proteinExistence type="predicted"/>
<organism evidence="1 2">
    <name type="scientific">Ferrimonas gelatinilytica</name>
    <dbReference type="NCBI Taxonomy" id="1255257"/>
    <lineage>
        <taxon>Bacteria</taxon>
        <taxon>Pseudomonadati</taxon>
        <taxon>Pseudomonadota</taxon>
        <taxon>Gammaproteobacteria</taxon>
        <taxon>Alteromonadales</taxon>
        <taxon>Ferrimonadaceae</taxon>
        <taxon>Ferrimonas</taxon>
    </lineage>
</organism>
<evidence type="ECO:0000313" key="2">
    <source>
        <dbReference type="Proteomes" id="UP001501600"/>
    </source>
</evidence>
<dbReference type="Proteomes" id="UP001501600">
    <property type="component" value="Unassembled WGS sequence"/>
</dbReference>
<sequence length="146" mass="16293">MRICGVELKGSEAVLCLLDYKVESYYLPECRQRSLACSGSETAEGMRQFHFAFHKLMSDYQVDRVVIIQRAQKGKFAGGAPGFKMEAAIQLGEVDVTLISHTEIKAQLKRNPPMADFADMGLKKFQEPAFNAAYAAHQTQLFGQPE</sequence>
<reference evidence="2" key="1">
    <citation type="journal article" date="2019" name="Int. J. Syst. Evol. Microbiol.">
        <title>The Global Catalogue of Microorganisms (GCM) 10K type strain sequencing project: providing services to taxonomists for standard genome sequencing and annotation.</title>
        <authorList>
            <consortium name="The Broad Institute Genomics Platform"/>
            <consortium name="The Broad Institute Genome Sequencing Center for Infectious Disease"/>
            <person name="Wu L."/>
            <person name="Ma J."/>
        </authorList>
    </citation>
    <scope>NUCLEOTIDE SEQUENCE [LARGE SCALE GENOMIC DNA]</scope>
    <source>
        <strain evidence="2">JCM 18720</strain>
    </source>
</reference>